<evidence type="ECO:0000313" key="2">
    <source>
        <dbReference type="Proteomes" id="UP000828390"/>
    </source>
</evidence>
<gene>
    <name evidence="1" type="ORF">DPMN_134145</name>
</gene>
<dbReference type="AlphaFoldDB" id="A0A9D4JAG2"/>
<accession>A0A9D4JAG2</accession>
<proteinExistence type="predicted"/>
<organism evidence="1 2">
    <name type="scientific">Dreissena polymorpha</name>
    <name type="common">Zebra mussel</name>
    <name type="synonym">Mytilus polymorpha</name>
    <dbReference type="NCBI Taxonomy" id="45954"/>
    <lineage>
        <taxon>Eukaryota</taxon>
        <taxon>Metazoa</taxon>
        <taxon>Spiralia</taxon>
        <taxon>Lophotrochozoa</taxon>
        <taxon>Mollusca</taxon>
        <taxon>Bivalvia</taxon>
        <taxon>Autobranchia</taxon>
        <taxon>Heteroconchia</taxon>
        <taxon>Euheterodonta</taxon>
        <taxon>Imparidentia</taxon>
        <taxon>Neoheterodontei</taxon>
        <taxon>Myida</taxon>
        <taxon>Dreissenoidea</taxon>
        <taxon>Dreissenidae</taxon>
        <taxon>Dreissena</taxon>
    </lineage>
</organism>
<protein>
    <submittedName>
        <fullName evidence="1">Uncharacterized protein</fullName>
    </submittedName>
</protein>
<dbReference type="EMBL" id="JAIWYP010000006">
    <property type="protein sequence ID" value="KAH3805836.1"/>
    <property type="molecule type" value="Genomic_DNA"/>
</dbReference>
<reference evidence="1" key="2">
    <citation type="submission" date="2020-11" db="EMBL/GenBank/DDBJ databases">
        <authorList>
            <person name="McCartney M.A."/>
            <person name="Auch B."/>
            <person name="Kono T."/>
            <person name="Mallez S."/>
            <person name="Becker A."/>
            <person name="Gohl D.M."/>
            <person name="Silverstein K.A.T."/>
            <person name="Koren S."/>
            <person name="Bechman K.B."/>
            <person name="Herman A."/>
            <person name="Abrahante J.E."/>
            <person name="Garbe J."/>
        </authorList>
    </citation>
    <scope>NUCLEOTIDE SEQUENCE</scope>
    <source>
        <strain evidence="1">Duluth1</strain>
        <tissue evidence="1">Whole animal</tissue>
    </source>
</reference>
<comment type="caution">
    <text evidence="1">The sequence shown here is derived from an EMBL/GenBank/DDBJ whole genome shotgun (WGS) entry which is preliminary data.</text>
</comment>
<keyword evidence="2" id="KW-1185">Reference proteome</keyword>
<name>A0A9D4JAG2_DREPO</name>
<dbReference type="Proteomes" id="UP000828390">
    <property type="component" value="Unassembled WGS sequence"/>
</dbReference>
<reference evidence="1" key="1">
    <citation type="journal article" date="2019" name="bioRxiv">
        <title>The Genome of the Zebra Mussel, Dreissena polymorpha: A Resource for Invasive Species Research.</title>
        <authorList>
            <person name="McCartney M.A."/>
            <person name="Auch B."/>
            <person name="Kono T."/>
            <person name="Mallez S."/>
            <person name="Zhang Y."/>
            <person name="Obille A."/>
            <person name="Becker A."/>
            <person name="Abrahante J.E."/>
            <person name="Garbe J."/>
            <person name="Badalamenti J.P."/>
            <person name="Herman A."/>
            <person name="Mangelson H."/>
            <person name="Liachko I."/>
            <person name="Sullivan S."/>
            <person name="Sone E.D."/>
            <person name="Koren S."/>
            <person name="Silverstein K.A.T."/>
            <person name="Beckman K.B."/>
            <person name="Gohl D.M."/>
        </authorList>
    </citation>
    <scope>NUCLEOTIDE SEQUENCE</scope>
    <source>
        <strain evidence="1">Duluth1</strain>
        <tissue evidence="1">Whole animal</tissue>
    </source>
</reference>
<evidence type="ECO:0000313" key="1">
    <source>
        <dbReference type="EMBL" id="KAH3805836.1"/>
    </source>
</evidence>
<sequence>MYKRIQSLLASICSAGRTESSKFSPFQMLCTQTKKKPFRCLWTRQQNSLRQQTTVTRMMHLRRLNPRQWKVSRLLELSVCRCPMNITVWVSQTPSMRAWWR</sequence>